<dbReference type="Proteomes" id="UP000326759">
    <property type="component" value="Unassembled WGS sequence"/>
</dbReference>
<dbReference type="EMBL" id="SEYY01022314">
    <property type="protein sequence ID" value="KAB7495650.1"/>
    <property type="molecule type" value="Genomic_DNA"/>
</dbReference>
<evidence type="ECO:0000313" key="2">
    <source>
        <dbReference type="Proteomes" id="UP000326759"/>
    </source>
</evidence>
<feature type="non-terminal residue" evidence="1">
    <location>
        <position position="1"/>
    </location>
</feature>
<dbReference type="OrthoDB" id="550646at2759"/>
<evidence type="ECO:0000313" key="1">
    <source>
        <dbReference type="EMBL" id="KAB7495650.1"/>
    </source>
</evidence>
<reference evidence="1 2" key="1">
    <citation type="journal article" date="2019" name="PLoS Biol.">
        <title>Sex chromosomes control vertical transmission of feminizing Wolbachia symbionts in an isopod.</title>
        <authorList>
            <person name="Becking T."/>
            <person name="Chebbi M.A."/>
            <person name="Giraud I."/>
            <person name="Moumen B."/>
            <person name="Laverre T."/>
            <person name="Caubet Y."/>
            <person name="Peccoud J."/>
            <person name="Gilbert C."/>
            <person name="Cordaux R."/>
        </authorList>
    </citation>
    <scope>NUCLEOTIDE SEQUENCE [LARGE SCALE GENOMIC DNA]</scope>
    <source>
        <strain evidence="1">ANa2</strain>
        <tissue evidence="1">Whole body excluding digestive tract and cuticle</tissue>
    </source>
</reference>
<keyword evidence="2" id="KW-1185">Reference proteome</keyword>
<sequence length="69" mass="7240">KLVRQTGAILVNQDAAAASSDIVLIALRSNAEYLQGLIPEAKVVKGFNVLSAYALENGGLQGSKEVIEN</sequence>
<accession>A0A5N5SSM9</accession>
<dbReference type="Gene3D" id="3.40.50.720">
    <property type="entry name" value="NAD(P)-binding Rossmann-like Domain"/>
    <property type="match status" value="1"/>
</dbReference>
<proteinExistence type="predicted"/>
<gene>
    <name evidence="1" type="primary">STEAP4_0</name>
    <name evidence="1" type="ORF">Anas_07142</name>
</gene>
<feature type="non-terminal residue" evidence="1">
    <location>
        <position position="69"/>
    </location>
</feature>
<name>A0A5N5SSM9_9CRUS</name>
<organism evidence="1 2">
    <name type="scientific">Armadillidium nasatum</name>
    <dbReference type="NCBI Taxonomy" id="96803"/>
    <lineage>
        <taxon>Eukaryota</taxon>
        <taxon>Metazoa</taxon>
        <taxon>Ecdysozoa</taxon>
        <taxon>Arthropoda</taxon>
        <taxon>Crustacea</taxon>
        <taxon>Multicrustacea</taxon>
        <taxon>Malacostraca</taxon>
        <taxon>Eumalacostraca</taxon>
        <taxon>Peracarida</taxon>
        <taxon>Isopoda</taxon>
        <taxon>Oniscidea</taxon>
        <taxon>Crinocheta</taxon>
        <taxon>Armadillidiidae</taxon>
        <taxon>Armadillidium</taxon>
    </lineage>
</organism>
<dbReference type="AlphaFoldDB" id="A0A5N5SSM9"/>
<protein>
    <submittedName>
        <fullName evidence="1">Metalloreductase STEAP4</fullName>
    </submittedName>
</protein>
<comment type="caution">
    <text evidence="1">The sequence shown here is derived from an EMBL/GenBank/DDBJ whole genome shotgun (WGS) entry which is preliminary data.</text>
</comment>